<accession>A0A645F796</accession>
<proteinExistence type="predicted"/>
<reference evidence="1" key="1">
    <citation type="submission" date="2019-08" db="EMBL/GenBank/DDBJ databases">
        <authorList>
            <person name="Kucharzyk K."/>
            <person name="Murdoch R.W."/>
            <person name="Higgins S."/>
            <person name="Loffler F."/>
        </authorList>
    </citation>
    <scope>NUCLEOTIDE SEQUENCE</scope>
</reference>
<gene>
    <name evidence="1" type="ORF">SDC9_156508</name>
</gene>
<dbReference type="EMBL" id="VSSQ01055313">
    <property type="protein sequence ID" value="MPN09219.1"/>
    <property type="molecule type" value="Genomic_DNA"/>
</dbReference>
<sequence>MSSACHFIRLDTDRLPGGFYFFFAYIVEVKAARDEYRMQVAIINDHGEEACDPEDSEYIFGEILEKGSSSETPAPEFEREDLKEVHEKAESVIRKRVSVLRKDMAVANEVFVDRRIQAIESFYDRIINQKKERLENEERKNSPDEKIKRLLRGDIRNREAEKKSDIQKVEERRRLSVEFRLLCLGCLEIGGF</sequence>
<protein>
    <submittedName>
        <fullName evidence="1">Uncharacterized protein</fullName>
    </submittedName>
</protein>
<comment type="caution">
    <text evidence="1">The sequence shown here is derived from an EMBL/GenBank/DDBJ whole genome shotgun (WGS) entry which is preliminary data.</text>
</comment>
<dbReference type="AlphaFoldDB" id="A0A645F796"/>
<evidence type="ECO:0000313" key="1">
    <source>
        <dbReference type="EMBL" id="MPN09219.1"/>
    </source>
</evidence>
<name>A0A645F796_9ZZZZ</name>
<organism evidence="1">
    <name type="scientific">bioreactor metagenome</name>
    <dbReference type="NCBI Taxonomy" id="1076179"/>
    <lineage>
        <taxon>unclassified sequences</taxon>
        <taxon>metagenomes</taxon>
        <taxon>ecological metagenomes</taxon>
    </lineage>
</organism>